<name>A0ABY6BUD3_9ACTN</name>
<dbReference type="Gene3D" id="3.40.50.300">
    <property type="entry name" value="P-loop containing nucleotide triphosphate hydrolases"/>
    <property type="match status" value="1"/>
</dbReference>
<dbReference type="EMBL" id="CP104697">
    <property type="protein sequence ID" value="UXI78374.1"/>
    <property type="molecule type" value="Genomic_DNA"/>
</dbReference>
<evidence type="ECO:0000256" key="1">
    <source>
        <dbReference type="ARBA" id="ARBA00011040"/>
    </source>
</evidence>
<feature type="non-terminal residue" evidence="3">
    <location>
        <position position="1"/>
    </location>
</feature>
<evidence type="ECO:0000313" key="4">
    <source>
        <dbReference type="Proteomes" id="UP001064390"/>
    </source>
</evidence>
<gene>
    <name evidence="3" type="ORF">N6Q81_10120</name>
</gene>
<sequence length="201" mass="21379">DLEPAAAGAAAAHRGTVVRRAAEPGPAGADAVRAAALGLALRGLRTDLLVANRVLPEEEVPADSWLAAPLAQQRKALAEWQGTYDVRTVAHLGHDPRGTDDLAELDAPGVTPQAAPVEWPVTDRLADDGVLVWHLPLPGAVREDLDLVRRGDELVVTAGPFRRIVPLPSALRRCTVDGAALREGTLAVRFAPDPRLWPRGR</sequence>
<reference evidence="3" key="1">
    <citation type="submission" date="2022-09" db="EMBL/GenBank/DDBJ databases">
        <title>Streptomyces vinaceusdrappus strain AC-40.</title>
        <authorList>
            <person name="Sedeek A.M."/>
            <person name="Salah I."/>
            <person name="Kamel H.L."/>
            <person name="Soltan M.A."/>
            <person name="Elsayed T.R."/>
        </authorList>
    </citation>
    <scope>NUCLEOTIDE SEQUENCE</scope>
    <source>
        <strain evidence="3">AC-40</strain>
    </source>
</reference>
<dbReference type="InterPro" id="IPR040612">
    <property type="entry name" value="ArsA_HSP20-like"/>
</dbReference>
<dbReference type="Proteomes" id="UP001064390">
    <property type="component" value="Chromosome"/>
</dbReference>
<evidence type="ECO:0000313" key="3">
    <source>
        <dbReference type="EMBL" id="UXI78374.1"/>
    </source>
</evidence>
<dbReference type="InterPro" id="IPR027417">
    <property type="entry name" value="P-loop_NTPase"/>
</dbReference>
<keyword evidence="4" id="KW-1185">Reference proteome</keyword>
<dbReference type="Pfam" id="PF17886">
    <property type="entry name" value="ArsA_HSP20"/>
    <property type="match status" value="1"/>
</dbReference>
<dbReference type="Gene3D" id="2.60.40.790">
    <property type="match status" value="1"/>
</dbReference>
<dbReference type="SUPFAM" id="SSF49764">
    <property type="entry name" value="HSP20-like chaperones"/>
    <property type="match status" value="1"/>
</dbReference>
<dbReference type="InterPro" id="IPR008978">
    <property type="entry name" value="HSP20-like_chaperone"/>
</dbReference>
<protein>
    <submittedName>
        <fullName evidence="3">ArsA family ATPase</fullName>
    </submittedName>
</protein>
<feature type="domain" description="ArsA HSP20-like" evidence="2">
    <location>
        <begin position="129"/>
        <end position="190"/>
    </location>
</feature>
<proteinExistence type="inferred from homology"/>
<accession>A0ABY6BUD3</accession>
<comment type="similarity">
    <text evidence="1">Belongs to the arsA ATPase family.</text>
</comment>
<evidence type="ECO:0000259" key="2">
    <source>
        <dbReference type="Pfam" id="PF17886"/>
    </source>
</evidence>
<organism evidence="3 4">
    <name type="scientific">Streptomyces vinaceusdrappus</name>
    <dbReference type="NCBI Taxonomy" id="67376"/>
    <lineage>
        <taxon>Bacteria</taxon>
        <taxon>Bacillati</taxon>
        <taxon>Actinomycetota</taxon>
        <taxon>Actinomycetes</taxon>
        <taxon>Kitasatosporales</taxon>
        <taxon>Streptomycetaceae</taxon>
        <taxon>Streptomyces</taxon>
        <taxon>Streptomyces rochei group</taxon>
    </lineage>
</organism>